<keyword evidence="1" id="KW-0472">Membrane</keyword>
<evidence type="ECO:0000313" key="2">
    <source>
        <dbReference type="EMBL" id="KAE8341523.1"/>
    </source>
</evidence>
<dbReference type="AlphaFoldDB" id="A0A5N6Y9L3"/>
<proteinExistence type="predicted"/>
<organism evidence="2">
    <name type="scientific">Aspergillus arachidicola</name>
    <dbReference type="NCBI Taxonomy" id="656916"/>
    <lineage>
        <taxon>Eukaryota</taxon>
        <taxon>Fungi</taxon>
        <taxon>Dikarya</taxon>
        <taxon>Ascomycota</taxon>
        <taxon>Pezizomycotina</taxon>
        <taxon>Eurotiomycetes</taxon>
        <taxon>Eurotiomycetidae</taxon>
        <taxon>Eurotiales</taxon>
        <taxon>Aspergillaceae</taxon>
        <taxon>Aspergillus</taxon>
        <taxon>Aspergillus subgen. Circumdati</taxon>
    </lineage>
</organism>
<sequence>MVYDLVEIYIILDSLFTSGAIYIYTVGTYPEKRVYKFSGFIRSTSVTIYFRYQS</sequence>
<dbReference type="Proteomes" id="UP000325558">
    <property type="component" value="Unassembled WGS sequence"/>
</dbReference>
<gene>
    <name evidence="2" type="ORF">BDV24DRAFT_132136</name>
</gene>
<evidence type="ECO:0000256" key="1">
    <source>
        <dbReference type="SAM" id="Phobius"/>
    </source>
</evidence>
<dbReference type="EMBL" id="ML737140">
    <property type="protein sequence ID" value="KAE8341523.1"/>
    <property type="molecule type" value="Genomic_DNA"/>
</dbReference>
<feature type="transmembrane region" description="Helical" evidence="1">
    <location>
        <begin position="6"/>
        <end position="26"/>
    </location>
</feature>
<name>A0A5N6Y9L3_9EURO</name>
<keyword evidence="1" id="KW-1133">Transmembrane helix</keyword>
<accession>A0A5N6Y9L3</accession>
<keyword evidence="1" id="KW-0812">Transmembrane</keyword>
<reference evidence="2" key="1">
    <citation type="submission" date="2019-04" db="EMBL/GenBank/DDBJ databases">
        <title>Friends and foes A comparative genomics study of 23 Aspergillus species from section Flavi.</title>
        <authorList>
            <consortium name="DOE Joint Genome Institute"/>
            <person name="Kjaerbolling I."/>
            <person name="Vesth T."/>
            <person name="Frisvad J.C."/>
            <person name="Nybo J.L."/>
            <person name="Theobald S."/>
            <person name="Kildgaard S."/>
            <person name="Isbrandt T."/>
            <person name="Kuo A."/>
            <person name="Sato A."/>
            <person name="Lyhne E.K."/>
            <person name="Kogle M.E."/>
            <person name="Wiebenga A."/>
            <person name="Kun R.S."/>
            <person name="Lubbers R.J."/>
            <person name="Makela M.R."/>
            <person name="Barry K."/>
            <person name="Chovatia M."/>
            <person name="Clum A."/>
            <person name="Daum C."/>
            <person name="Haridas S."/>
            <person name="He G."/>
            <person name="LaButti K."/>
            <person name="Lipzen A."/>
            <person name="Mondo S."/>
            <person name="Riley R."/>
            <person name="Salamov A."/>
            <person name="Simmons B.A."/>
            <person name="Magnuson J.K."/>
            <person name="Henrissat B."/>
            <person name="Mortensen U.H."/>
            <person name="Larsen T.O."/>
            <person name="Devries R.P."/>
            <person name="Grigoriev I.V."/>
            <person name="Machida M."/>
            <person name="Baker S.E."/>
            <person name="Andersen M.R."/>
        </authorList>
    </citation>
    <scope>NUCLEOTIDE SEQUENCE</scope>
    <source>
        <strain evidence="2">CBS 117612</strain>
    </source>
</reference>
<protein>
    <submittedName>
        <fullName evidence="2">Uncharacterized protein</fullName>
    </submittedName>
</protein>